<dbReference type="Proteomes" id="UP001470230">
    <property type="component" value="Unassembled WGS sequence"/>
</dbReference>
<accession>A0ABR2H390</accession>
<protein>
    <submittedName>
        <fullName evidence="2">Uncharacterized protein</fullName>
    </submittedName>
</protein>
<gene>
    <name evidence="2" type="ORF">M9Y10_030480</name>
</gene>
<organism evidence="2 3">
    <name type="scientific">Tritrichomonas musculus</name>
    <dbReference type="NCBI Taxonomy" id="1915356"/>
    <lineage>
        <taxon>Eukaryota</taxon>
        <taxon>Metamonada</taxon>
        <taxon>Parabasalia</taxon>
        <taxon>Tritrichomonadida</taxon>
        <taxon>Tritrichomonadidae</taxon>
        <taxon>Tritrichomonas</taxon>
    </lineage>
</organism>
<keyword evidence="3" id="KW-1185">Reference proteome</keyword>
<proteinExistence type="predicted"/>
<keyword evidence="1" id="KW-0472">Membrane</keyword>
<evidence type="ECO:0000313" key="2">
    <source>
        <dbReference type="EMBL" id="KAK8840704.1"/>
    </source>
</evidence>
<dbReference type="EMBL" id="JAPFFF010000044">
    <property type="protein sequence ID" value="KAK8840704.1"/>
    <property type="molecule type" value="Genomic_DNA"/>
</dbReference>
<keyword evidence="1" id="KW-0812">Transmembrane</keyword>
<feature type="transmembrane region" description="Helical" evidence="1">
    <location>
        <begin position="426"/>
        <end position="448"/>
    </location>
</feature>
<comment type="caution">
    <text evidence="2">The sequence shown here is derived from an EMBL/GenBank/DDBJ whole genome shotgun (WGS) entry which is preliminary data.</text>
</comment>
<evidence type="ECO:0000313" key="3">
    <source>
        <dbReference type="Proteomes" id="UP001470230"/>
    </source>
</evidence>
<keyword evidence="1" id="KW-1133">Transmembrane helix</keyword>
<sequence length="468" mass="55108">MFSIFYPVLTLSLPRFYYPYSVLYVSSKLYSYQVKQFEEYTKLLNNNKKEICKRKSEYSFKVDYCIDNLKTLESAQFSTGNDINKKISKLSKYSEFVFILCDGVIPTIDLNNLKTDNIVYISNETDLYEDNIIKKYSKESLFSYLTVNTAKAIQKITKASLNEKAEPFFDMADKLLGKIELDDDSLPDTYPDTPILNLSIVGDIKKKVSYLSISGIRLKIVNSDLNVNYLYSYRSEIDQESKDIRTYFYTVDRESHYRLYGSVFYKINVEQYGIIMYDTYRSIHEIVFFDDFWAVISTNYDKYFLQVYHFMAKSFNWIVCGRLLYLIHNNTESFGEKNLLNITLINSYPRTTLSQRRTNDIQTVEIQPFGDWSIIKNKPKIAINYDPNAYYLRRNETVEKMFSISDPEVPYSYVVKYKRKNFEKKLGYILGIIYVIIFSLILIVIAIVHRPKNESTSEEEISDNNDYL</sequence>
<reference evidence="2 3" key="1">
    <citation type="submission" date="2024-04" db="EMBL/GenBank/DDBJ databases">
        <title>Tritrichomonas musculus Genome.</title>
        <authorList>
            <person name="Alves-Ferreira E."/>
            <person name="Grigg M."/>
            <person name="Lorenzi H."/>
            <person name="Galac M."/>
        </authorList>
    </citation>
    <scope>NUCLEOTIDE SEQUENCE [LARGE SCALE GENOMIC DNA]</scope>
    <source>
        <strain evidence="2 3">EAF2021</strain>
    </source>
</reference>
<name>A0ABR2H390_9EUKA</name>
<evidence type="ECO:0000256" key="1">
    <source>
        <dbReference type="SAM" id="Phobius"/>
    </source>
</evidence>